<feature type="domain" description="PRISE-like Rossmann-fold" evidence="1">
    <location>
        <begin position="63"/>
        <end position="294"/>
    </location>
</feature>
<dbReference type="InterPro" id="IPR036291">
    <property type="entry name" value="NAD(P)-bd_dom_sf"/>
</dbReference>
<keyword evidence="3" id="KW-1185">Reference proteome</keyword>
<name>A0A5C8PJR2_9HYPH</name>
<proteinExistence type="predicted"/>
<dbReference type="Pfam" id="PF22917">
    <property type="entry name" value="PRISE"/>
    <property type="match status" value="1"/>
</dbReference>
<dbReference type="PANTHER" id="PTHR32487:SF0">
    <property type="entry name" value="3-OXO-DELTA(4,5)-STEROID 5-BETA-REDUCTASE"/>
    <property type="match status" value="1"/>
</dbReference>
<comment type="caution">
    <text evidence="2">The sequence shown here is derived from an EMBL/GenBank/DDBJ whole genome shotgun (WGS) entry which is preliminary data.</text>
</comment>
<dbReference type="EMBL" id="VDUZ01000025">
    <property type="protein sequence ID" value="TXL73486.1"/>
    <property type="molecule type" value="Genomic_DNA"/>
</dbReference>
<evidence type="ECO:0000313" key="2">
    <source>
        <dbReference type="EMBL" id="TXL73486.1"/>
    </source>
</evidence>
<evidence type="ECO:0000259" key="1">
    <source>
        <dbReference type="Pfam" id="PF22917"/>
    </source>
</evidence>
<sequence>MTRTALVVGDGGVVGHRLASYLAATGAWRVIGIGRRPQGPPGVTHLALDMLDRDALLGRPQAVAGVTHAFLTAKAPAADAAAEAELNARLLHNMIDMLEAGAAGLQHVALVHGTKWYGCHAGPYAVPAREDDPRGPAPLFYFDQHDALAARQRGRAWGWSTLRPHTVWGYSRGTGNNLVTLIGVYAALLREAGEKLAFPGTPQNYEKQSQATTADLLGQALAWAATAPSCRNQDLNLTNGATFRWRDLWPAVAAFFGMEPAGPAPEPLTQLMPRYEPLWPRIQRKYGLAEGHLEELVNWQYGQGLFSVAWDDGSSNDKARRLGFAAQEDNRTALLRILGALRRDHIVP</sequence>
<reference evidence="2 3" key="1">
    <citation type="submission" date="2019-06" db="EMBL/GenBank/DDBJ databases">
        <title>New taxonomy in bacterial strain CC-CFT640, isolated from vineyard.</title>
        <authorList>
            <person name="Lin S.-Y."/>
            <person name="Tsai C.-F."/>
            <person name="Young C.-C."/>
        </authorList>
    </citation>
    <scope>NUCLEOTIDE SEQUENCE [LARGE SCALE GENOMIC DNA]</scope>
    <source>
        <strain evidence="2 3">CC-CFT640</strain>
    </source>
</reference>
<organism evidence="2 3">
    <name type="scientific">Vineibacter terrae</name>
    <dbReference type="NCBI Taxonomy" id="2586908"/>
    <lineage>
        <taxon>Bacteria</taxon>
        <taxon>Pseudomonadati</taxon>
        <taxon>Pseudomonadota</taxon>
        <taxon>Alphaproteobacteria</taxon>
        <taxon>Hyphomicrobiales</taxon>
        <taxon>Vineibacter</taxon>
    </lineage>
</organism>
<dbReference type="Proteomes" id="UP000321638">
    <property type="component" value="Unassembled WGS sequence"/>
</dbReference>
<dbReference type="Gene3D" id="3.40.50.720">
    <property type="entry name" value="NAD(P)-binding Rossmann-like Domain"/>
    <property type="match status" value="1"/>
</dbReference>
<accession>A0A5C8PJR2</accession>
<dbReference type="InterPro" id="IPR055222">
    <property type="entry name" value="PRISE-like_Rossmann-fold"/>
</dbReference>
<protein>
    <submittedName>
        <fullName evidence="2">NAD-dependent dehydratase</fullName>
    </submittedName>
</protein>
<dbReference type="SUPFAM" id="SSF51735">
    <property type="entry name" value="NAD(P)-binding Rossmann-fold domains"/>
    <property type="match status" value="1"/>
</dbReference>
<gene>
    <name evidence="2" type="ORF">FHP25_21395</name>
</gene>
<dbReference type="RefSeq" id="WP_147849006.1">
    <property type="nucleotide sequence ID" value="NZ_VDUZ01000025.1"/>
</dbReference>
<dbReference type="PANTHER" id="PTHR32487">
    <property type="entry name" value="3-OXO-DELTA(4,5)-STEROID 5-BETA-REDUCTASE"/>
    <property type="match status" value="1"/>
</dbReference>
<dbReference type="AlphaFoldDB" id="A0A5C8PJR2"/>
<dbReference type="OrthoDB" id="4392084at2"/>
<evidence type="ECO:0000313" key="3">
    <source>
        <dbReference type="Proteomes" id="UP000321638"/>
    </source>
</evidence>